<reference evidence="1 2" key="1">
    <citation type="submission" date="2023-07" db="EMBL/GenBank/DDBJ databases">
        <title>Functional and genomic diversity of the sorghum phyllosphere microbiome.</title>
        <authorList>
            <person name="Shade A."/>
        </authorList>
    </citation>
    <scope>NUCLEOTIDE SEQUENCE [LARGE SCALE GENOMIC DNA]</scope>
    <source>
        <strain evidence="1 2">SORGH_AS_1207</strain>
    </source>
</reference>
<comment type="caution">
    <text evidence="1">The sequence shown here is derived from an EMBL/GenBank/DDBJ whole genome shotgun (WGS) entry which is preliminary data.</text>
</comment>
<gene>
    <name evidence="1" type="ORF">QE412_001705</name>
</gene>
<protein>
    <submittedName>
        <fullName evidence="1">Uncharacterized protein</fullName>
    </submittedName>
</protein>
<name>A0ABU0TU03_MICTR</name>
<organism evidence="1 2">
    <name type="scientific">Microbacterium trichothecenolyticum</name>
    <name type="common">Aureobacterium trichothecenolyticum</name>
    <dbReference type="NCBI Taxonomy" id="69370"/>
    <lineage>
        <taxon>Bacteria</taxon>
        <taxon>Bacillati</taxon>
        <taxon>Actinomycetota</taxon>
        <taxon>Actinomycetes</taxon>
        <taxon>Micrococcales</taxon>
        <taxon>Microbacteriaceae</taxon>
        <taxon>Microbacterium</taxon>
    </lineage>
</organism>
<dbReference type="Pfam" id="PF15931">
    <property type="entry name" value="DUF4747"/>
    <property type="match status" value="1"/>
</dbReference>
<evidence type="ECO:0000313" key="1">
    <source>
        <dbReference type="EMBL" id="MDQ1123132.1"/>
    </source>
</evidence>
<dbReference type="InterPro" id="IPR031832">
    <property type="entry name" value="DUF4747"/>
</dbReference>
<keyword evidence="2" id="KW-1185">Reference proteome</keyword>
<dbReference type="EMBL" id="JAUTBF010000001">
    <property type="protein sequence ID" value="MDQ1123132.1"/>
    <property type="molecule type" value="Genomic_DNA"/>
</dbReference>
<evidence type="ECO:0000313" key="2">
    <source>
        <dbReference type="Proteomes" id="UP001226691"/>
    </source>
</evidence>
<accession>A0ABU0TU03</accession>
<sequence>MADGDSKGEIEKSASGHLWFVKQGQEVLFYRINRRPIGGDPSLFQPDPDLLSHLERVLEPSEPATSGSQYQRTWRLGDLRIDKERGTFTGRLGWARSGEAVGQAWDDEQHSWTDRVVARDESAVSPVAFSSNGRILGILKNPSFSTESVLGDVLSQILNRGERQTDFPTTEWSVEPLGDSQEFYEWLDDLDQLLVLRMVFERPNPDGEEQFQELFERLDAYEADQIKEEIRARDETTGLKKDAVKDDPTTQGFMVAALKYAFGRVWAKGKKRGRTVHYDQRKQVARTSIENVGDDWETATSSVLGAVERQTERRQLTNGRGS</sequence>
<proteinExistence type="predicted"/>
<dbReference type="Proteomes" id="UP001226691">
    <property type="component" value="Unassembled WGS sequence"/>
</dbReference>
<dbReference type="RefSeq" id="WP_307482280.1">
    <property type="nucleotide sequence ID" value="NZ_JAUTBF010000001.1"/>
</dbReference>